<evidence type="ECO:0000313" key="3">
    <source>
        <dbReference type="Proteomes" id="UP000231322"/>
    </source>
</evidence>
<evidence type="ECO:0000259" key="1">
    <source>
        <dbReference type="Pfam" id="PF13175"/>
    </source>
</evidence>
<accession>A0A2G7HDG7</accession>
<dbReference type="PANTHER" id="PTHR43581">
    <property type="entry name" value="ATP/GTP PHOSPHATASE"/>
    <property type="match status" value="1"/>
</dbReference>
<comment type="caution">
    <text evidence="2">The sequence shown here is derived from an EMBL/GenBank/DDBJ whole genome shotgun (WGS) entry which is preliminary data.</text>
</comment>
<feature type="domain" description="Endonuclease GajA/Old nuclease/RecF-like AAA" evidence="1">
    <location>
        <begin position="2"/>
        <end position="400"/>
    </location>
</feature>
<gene>
    <name evidence="2" type="ORF">CS538_14665</name>
</gene>
<proteinExistence type="predicted"/>
<organism evidence="2 3">
    <name type="scientific">Clostridium combesii</name>
    <dbReference type="NCBI Taxonomy" id="39481"/>
    <lineage>
        <taxon>Bacteria</taxon>
        <taxon>Bacillati</taxon>
        <taxon>Bacillota</taxon>
        <taxon>Clostridia</taxon>
        <taxon>Eubacteriales</taxon>
        <taxon>Clostridiaceae</taxon>
        <taxon>Clostridium</taxon>
    </lineage>
</organism>
<keyword evidence="3" id="KW-1185">Reference proteome</keyword>
<dbReference type="InterPro" id="IPR041685">
    <property type="entry name" value="AAA_GajA/Old/RecF-like"/>
</dbReference>
<evidence type="ECO:0000313" key="2">
    <source>
        <dbReference type="EMBL" id="PIH03104.1"/>
    </source>
</evidence>
<dbReference type="InterPro" id="IPR051396">
    <property type="entry name" value="Bact_Antivir_Def_Nuclease"/>
</dbReference>
<dbReference type="SUPFAM" id="SSF52540">
    <property type="entry name" value="P-loop containing nucleoside triphosphate hydrolases"/>
    <property type="match status" value="1"/>
</dbReference>
<dbReference type="EMBL" id="PEIK01000013">
    <property type="protein sequence ID" value="PIH03104.1"/>
    <property type="molecule type" value="Genomic_DNA"/>
</dbReference>
<reference evidence="2 3" key="1">
    <citation type="submission" date="2017-10" db="EMBL/GenBank/DDBJ databases">
        <title>Reclassification of Eubacterium combesii and discrepancies in the nomenclature of botulinum neurotoxin producing clostridia. Request for an Opinion.</title>
        <authorList>
            <person name="Dobritsa A.P."/>
            <person name="Kutumbaka K.K."/>
            <person name="Samadpour M."/>
        </authorList>
    </citation>
    <scope>NUCLEOTIDE SEQUENCE [LARGE SCALE GENOMIC DNA]</scope>
    <source>
        <strain evidence="2 3">DSM 20696</strain>
    </source>
</reference>
<name>A0A2G7HDG7_9CLOT</name>
<protein>
    <recommendedName>
        <fullName evidence="1">Endonuclease GajA/Old nuclease/RecF-like AAA domain-containing protein</fullName>
    </recommendedName>
</protein>
<dbReference type="Proteomes" id="UP000231322">
    <property type="component" value="Unassembled WGS sequence"/>
</dbReference>
<dbReference type="Pfam" id="PF13175">
    <property type="entry name" value="AAA_15"/>
    <property type="match status" value="1"/>
</dbReference>
<dbReference type="Gene3D" id="3.40.50.300">
    <property type="entry name" value="P-loop containing nucleotide triphosphate hydrolases"/>
    <property type="match status" value="2"/>
</dbReference>
<sequence length="496" mass="59016">MMKVIELYIQKYKKFVEQNINLNYHECNELIESIYGDLNITAIIGSNGSGKTTILSMIANIFRYLQRNQNEIPSDFRLVYEINNNIICLEKKNGSIFVKINQNEKKLLLEMSRVNGKSIYSRYNYQSDLDIEDITYEEIKQFLPGKVIVSGFDKEYDIGYHSRLICDRLVKFNTKYYIESSYGLDLSLGIYRVYEKYFSEDKYLKQAFDDIDIHFSEYADIWYTLPFESEFEMYRQIHKDERYFQLKSELIHMLEEKGEQNIEKQLSSILNGAIFEEYIIGDSEDEFSRKFNIRMFLKKDSVNKDILEILIKNKFFYFNDIYMVREVVYPMKYMSTGEKMILGRLFFILNNIENDSILIIEEPEVHLNYLWVKHLISIFILLLKGYSSHLILSSHNYSFINNLFSSQILILYRESVKQPMINTLLADESTIVDMLSEGKIKDNYIEEIIFDIINSYDKNRLRKVFDNMGESYTKVLLFKKLVEIGEIDVESNKRRE</sequence>
<dbReference type="PANTHER" id="PTHR43581:SF4">
    <property type="entry name" value="ATP_GTP PHOSPHATASE"/>
    <property type="match status" value="1"/>
</dbReference>
<dbReference type="InterPro" id="IPR027417">
    <property type="entry name" value="P-loop_NTPase"/>
</dbReference>
<dbReference type="AlphaFoldDB" id="A0A2G7HDG7"/>